<sequence>MRARDSGFHVKQSGAASETGIRAVLGGTAVGGRAGAVRPLPLSGDWAQAPM</sequence>
<dbReference type="EMBL" id="JAURUE010000001">
    <property type="protein sequence ID" value="MDP9608918.1"/>
    <property type="molecule type" value="Genomic_DNA"/>
</dbReference>
<name>A0ABT9KKI1_9ACTN</name>
<protein>
    <submittedName>
        <fullName evidence="2">Uncharacterized protein</fullName>
    </submittedName>
</protein>
<evidence type="ECO:0000313" key="3">
    <source>
        <dbReference type="Proteomes" id="UP001234880"/>
    </source>
</evidence>
<gene>
    <name evidence="2" type="ORF">JOF35_001195</name>
</gene>
<proteinExistence type="predicted"/>
<accession>A0ABT9KKI1</accession>
<evidence type="ECO:0000256" key="1">
    <source>
        <dbReference type="SAM" id="MobiDB-lite"/>
    </source>
</evidence>
<keyword evidence="3" id="KW-1185">Reference proteome</keyword>
<organism evidence="2 3">
    <name type="scientific">Streptomyces demainii</name>
    <dbReference type="NCBI Taxonomy" id="588122"/>
    <lineage>
        <taxon>Bacteria</taxon>
        <taxon>Bacillati</taxon>
        <taxon>Actinomycetota</taxon>
        <taxon>Actinomycetes</taxon>
        <taxon>Kitasatosporales</taxon>
        <taxon>Streptomycetaceae</taxon>
        <taxon>Streptomyces</taxon>
    </lineage>
</organism>
<feature type="region of interest" description="Disordered" evidence="1">
    <location>
        <begin position="31"/>
        <end position="51"/>
    </location>
</feature>
<reference evidence="2 3" key="1">
    <citation type="submission" date="2023-07" db="EMBL/GenBank/DDBJ databases">
        <title>Sequencing the genomes of 1000 actinobacteria strains.</title>
        <authorList>
            <person name="Klenk H.-P."/>
        </authorList>
    </citation>
    <scope>NUCLEOTIDE SEQUENCE [LARGE SCALE GENOMIC DNA]</scope>
    <source>
        <strain evidence="2 3">DSM 41600</strain>
    </source>
</reference>
<comment type="caution">
    <text evidence="2">The sequence shown here is derived from an EMBL/GenBank/DDBJ whole genome shotgun (WGS) entry which is preliminary data.</text>
</comment>
<dbReference type="Proteomes" id="UP001234880">
    <property type="component" value="Unassembled WGS sequence"/>
</dbReference>
<evidence type="ECO:0000313" key="2">
    <source>
        <dbReference type="EMBL" id="MDP9608918.1"/>
    </source>
</evidence>